<name>A0A5C5BRN2_EGGLN</name>
<evidence type="ECO:0000313" key="3">
    <source>
        <dbReference type="Proteomes" id="UP000312594"/>
    </source>
</evidence>
<dbReference type="Proteomes" id="UP000312594">
    <property type="component" value="Unassembled WGS sequence"/>
</dbReference>
<sequence length="106" mass="11683">MHSAHSLPPRFPAFCGRCRREPVQVERGGRPPRLAPPPRLARPPRLPPPDWRAAPPGRPPLNLILTPAPSIFTPCSCGSSYAGFVAVLSYAPPRKRTDRKGSRWNS</sequence>
<gene>
    <name evidence="2" type="ORF">FIC87_12790</name>
</gene>
<feature type="compositionally biased region" description="Pro residues" evidence="1">
    <location>
        <begin position="33"/>
        <end position="50"/>
    </location>
</feature>
<evidence type="ECO:0000313" key="2">
    <source>
        <dbReference type="EMBL" id="TNU88962.1"/>
    </source>
</evidence>
<reference evidence="2 3" key="1">
    <citation type="journal article" date="2005" name="Appl. Environ. Microbiol.">
        <title>Intestinal bacterial communities that produce active estrogen-like compounds enterodiol and enterolactone in humans.</title>
        <authorList>
            <person name="Clavel T."/>
            <person name="Henderson G."/>
            <person name="Alpert C.A."/>
            <person name="Philippe C."/>
            <person name="Rigottier-Gois L."/>
            <person name="Dore J."/>
            <person name="Blaut M."/>
        </authorList>
    </citation>
    <scope>NUCLEOTIDE SEQUENCE [LARGE SCALE GENOMIC DNA]</scope>
    <source>
        <strain evidence="2 3">SECO-MT75m2</strain>
    </source>
</reference>
<feature type="region of interest" description="Disordered" evidence="1">
    <location>
        <begin position="22"/>
        <end position="55"/>
    </location>
</feature>
<evidence type="ECO:0000256" key="1">
    <source>
        <dbReference type="SAM" id="MobiDB-lite"/>
    </source>
</evidence>
<dbReference type="EMBL" id="VEVP01000037">
    <property type="protein sequence ID" value="TNU88962.1"/>
    <property type="molecule type" value="Genomic_DNA"/>
</dbReference>
<comment type="caution">
    <text evidence="2">The sequence shown here is derived from an EMBL/GenBank/DDBJ whole genome shotgun (WGS) entry which is preliminary data.</text>
</comment>
<protein>
    <submittedName>
        <fullName evidence="2">Uncharacterized protein</fullName>
    </submittedName>
</protein>
<proteinExistence type="predicted"/>
<organism evidence="2 3">
    <name type="scientific">Eggerthella lenta</name>
    <name type="common">Eubacterium lentum</name>
    <dbReference type="NCBI Taxonomy" id="84112"/>
    <lineage>
        <taxon>Bacteria</taxon>
        <taxon>Bacillati</taxon>
        <taxon>Actinomycetota</taxon>
        <taxon>Coriobacteriia</taxon>
        <taxon>Eggerthellales</taxon>
        <taxon>Eggerthellaceae</taxon>
        <taxon>Eggerthella</taxon>
    </lineage>
</organism>
<dbReference type="AlphaFoldDB" id="A0A5C5BRN2"/>
<accession>A0A5C5BRN2</accession>